<dbReference type="RefSeq" id="XP_012766844.1">
    <property type="nucleotide sequence ID" value="XM_012911390.1"/>
</dbReference>
<dbReference type="Proteomes" id="UP000033188">
    <property type="component" value="Chromosome 1"/>
</dbReference>
<dbReference type="VEuPathDB" id="PiroplasmaDB:BBBOND_0109560"/>
<evidence type="ECO:0000313" key="3">
    <source>
        <dbReference type="Proteomes" id="UP000033188"/>
    </source>
</evidence>
<dbReference type="EMBL" id="LK391707">
    <property type="protein sequence ID" value="CDR94658.1"/>
    <property type="molecule type" value="Genomic_DNA"/>
</dbReference>
<dbReference type="KEGG" id="bbig:BBBOND_0109560"/>
<reference evidence="3" key="1">
    <citation type="journal article" date="2014" name="Nucleic Acids Res.">
        <title>The evolutionary dynamics of variant antigen genes in Babesia reveal a history of genomic innovation underlying host-parasite interaction.</title>
        <authorList>
            <person name="Jackson A.P."/>
            <person name="Otto T.D."/>
            <person name="Darby A."/>
            <person name="Ramaprasad A."/>
            <person name="Xia D."/>
            <person name="Echaide I.E."/>
            <person name="Farber M."/>
            <person name="Gahlot S."/>
            <person name="Gamble J."/>
            <person name="Gupta D."/>
            <person name="Gupta Y."/>
            <person name="Jackson L."/>
            <person name="Malandrin L."/>
            <person name="Malas T.B."/>
            <person name="Moussa E."/>
            <person name="Nair M."/>
            <person name="Reid A.J."/>
            <person name="Sanders M."/>
            <person name="Sharma J."/>
            <person name="Tracey A."/>
            <person name="Quail M.A."/>
            <person name="Weir W."/>
            <person name="Wastling J.M."/>
            <person name="Hall N."/>
            <person name="Willadsen P."/>
            <person name="Lingelbach K."/>
            <person name="Shiels B."/>
            <person name="Tait A."/>
            <person name="Berriman M."/>
            <person name="Allred D.R."/>
            <person name="Pain A."/>
        </authorList>
    </citation>
    <scope>NUCLEOTIDE SEQUENCE [LARGE SCALE GENOMIC DNA]</scope>
    <source>
        <strain evidence="3">Bond</strain>
    </source>
</reference>
<dbReference type="GeneID" id="24563199"/>
<organism evidence="2 3">
    <name type="scientific">Babesia bigemina</name>
    <dbReference type="NCBI Taxonomy" id="5866"/>
    <lineage>
        <taxon>Eukaryota</taxon>
        <taxon>Sar</taxon>
        <taxon>Alveolata</taxon>
        <taxon>Apicomplexa</taxon>
        <taxon>Aconoidasida</taxon>
        <taxon>Piroplasmida</taxon>
        <taxon>Babesiidae</taxon>
        <taxon>Babesia</taxon>
    </lineage>
</organism>
<evidence type="ECO:0000256" key="1">
    <source>
        <dbReference type="SAM" id="MobiDB-lite"/>
    </source>
</evidence>
<keyword evidence="3" id="KW-1185">Reference proteome</keyword>
<accession>A0A061D201</accession>
<sequence length="83" mass="9036">MDKSASLDSMSNTTQSNKVNAISICVEITSFCRRTEGVDMALSVERKRRGRTTGPPHSQGQGTIPALAQGERLTTTYYGKRSV</sequence>
<feature type="region of interest" description="Disordered" evidence="1">
    <location>
        <begin position="43"/>
        <end position="67"/>
    </location>
</feature>
<proteinExistence type="predicted"/>
<name>A0A061D201_BABBI</name>
<dbReference type="AlphaFoldDB" id="A0A061D201"/>
<gene>
    <name evidence="2" type="ORF">BBBOND_0109560</name>
</gene>
<evidence type="ECO:0000313" key="2">
    <source>
        <dbReference type="EMBL" id="CDR94658.1"/>
    </source>
</evidence>
<protein>
    <submittedName>
        <fullName evidence="2">Uncharacterized protein</fullName>
    </submittedName>
</protein>